<feature type="compositionally biased region" description="Low complexity" evidence="1">
    <location>
        <begin position="20"/>
        <end position="45"/>
    </location>
</feature>
<protein>
    <submittedName>
        <fullName evidence="2">Uncharacterized protein</fullName>
    </submittedName>
</protein>
<evidence type="ECO:0000313" key="2">
    <source>
        <dbReference type="EMBL" id="MBW0577208.1"/>
    </source>
</evidence>
<feature type="non-terminal residue" evidence="2">
    <location>
        <position position="1"/>
    </location>
</feature>
<dbReference type="EMBL" id="AVOT02100135">
    <property type="protein sequence ID" value="MBW0577208.1"/>
    <property type="molecule type" value="Genomic_DNA"/>
</dbReference>
<name>A0A9Q3K9C0_9BASI</name>
<keyword evidence="3" id="KW-1185">Reference proteome</keyword>
<comment type="caution">
    <text evidence="2">The sequence shown here is derived from an EMBL/GenBank/DDBJ whole genome shotgun (WGS) entry which is preliminary data.</text>
</comment>
<organism evidence="2 3">
    <name type="scientific">Austropuccinia psidii MF-1</name>
    <dbReference type="NCBI Taxonomy" id="1389203"/>
    <lineage>
        <taxon>Eukaryota</taxon>
        <taxon>Fungi</taxon>
        <taxon>Dikarya</taxon>
        <taxon>Basidiomycota</taxon>
        <taxon>Pucciniomycotina</taxon>
        <taxon>Pucciniomycetes</taxon>
        <taxon>Pucciniales</taxon>
        <taxon>Sphaerophragmiaceae</taxon>
        <taxon>Austropuccinia</taxon>
    </lineage>
</organism>
<gene>
    <name evidence="2" type="ORF">O181_116923</name>
</gene>
<proteinExistence type="predicted"/>
<sequence length="69" mass="6936">PCAPAREPAHANAHASAPKPTNAHTSAPTNAPAPANAHASAPTPAVLCGGLYQHHLQKNNPAQAESFQG</sequence>
<accession>A0A9Q3K9C0</accession>
<reference evidence="2" key="1">
    <citation type="submission" date="2021-03" db="EMBL/GenBank/DDBJ databases">
        <title>Draft genome sequence of rust myrtle Austropuccinia psidii MF-1, a brazilian biotype.</title>
        <authorList>
            <person name="Quecine M.C."/>
            <person name="Pachon D.M.R."/>
            <person name="Bonatelli M.L."/>
            <person name="Correr F.H."/>
            <person name="Franceschini L.M."/>
            <person name="Leite T.F."/>
            <person name="Margarido G.R.A."/>
            <person name="Almeida C.A."/>
            <person name="Ferrarezi J.A."/>
            <person name="Labate C.A."/>
        </authorList>
    </citation>
    <scope>NUCLEOTIDE SEQUENCE</scope>
    <source>
        <strain evidence="2">MF-1</strain>
    </source>
</reference>
<dbReference type="Proteomes" id="UP000765509">
    <property type="component" value="Unassembled WGS sequence"/>
</dbReference>
<evidence type="ECO:0000313" key="3">
    <source>
        <dbReference type="Proteomes" id="UP000765509"/>
    </source>
</evidence>
<dbReference type="AlphaFoldDB" id="A0A9Q3K9C0"/>
<feature type="region of interest" description="Disordered" evidence="1">
    <location>
        <begin position="1"/>
        <end position="45"/>
    </location>
</feature>
<evidence type="ECO:0000256" key="1">
    <source>
        <dbReference type="SAM" id="MobiDB-lite"/>
    </source>
</evidence>